<keyword evidence="1" id="KW-1133">Transmembrane helix</keyword>
<protein>
    <submittedName>
        <fullName evidence="2">Uncharacterized protein</fullName>
    </submittedName>
</protein>
<keyword evidence="1" id="KW-0472">Membrane</keyword>
<evidence type="ECO:0000313" key="2">
    <source>
        <dbReference type="EMBL" id="QHU20851.1"/>
    </source>
</evidence>
<keyword evidence="1" id="KW-0812">Transmembrane</keyword>
<dbReference type="EMBL" id="MN740975">
    <property type="protein sequence ID" value="QHU20851.1"/>
    <property type="molecule type" value="Genomic_DNA"/>
</dbReference>
<accession>A0A6C0KUF3</accession>
<sequence>MQQDNSPDKNTEDKKDTNKLIILFFFIVIIFQILFYYFDIGSSLFSGKTEGAVRSAGSALTDDSASQQHIEEILKLSKGQQELLEKELLRSIHQDINVGYPGF</sequence>
<evidence type="ECO:0000256" key="1">
    <source>
        <dbReference type="SAM" id="Phobius"/>
    </source>
</evidence>
<proteinExistence type="predicted"/>
<reference evidence="2" key="1">
    <citation type="journal article" date="2020" name="Nature">
        <title>Giant virus diversity and host interactions through global metagenomics.</title>
        <authorList>
            <person name="Schulz F."/>
            <person name="Roux S."/>
            <person name="Paez-Espino D."/>
            <person name="Jungbluth S."/>
            <person name="Walsh D.A."/>
            <person name="Denef V.J."/>
            <person name="McMahon K.D."/>
            <person name="Konstantinidis K.T."/>
            <person name="Eloe-Fadrosh E.A."/>
            <person name="Kyrpides N.C."/>
            <person name="Woyke T."/>
        </authorList>
    </citation>
    <scope>NUCLEOTIDE SEQUENCE</scope>
    <source>
        <strain evidence="2">GVMAG-S-3300013094-100</strain>
    </source>
</reference>
<feature type="transmembrane region" description="Helical" evidence="1">
    <location>
        <begin position="20"/>
        <end position="38"/>
    </location>
</feature>
<name>A0A6C0KUF3_9ZZZZ</name>
<organism evidence="2">
    <name type="scientific">viral metagenome</name>
    <dbReference type="NCBI Taxonomy" id="1070528"/>
    <lineage>
        <taxon>unclassified sequences</taxon>
        <taxon>metagenomes</taxon>
        <taxon>organismal metagenomes</taxon>
    </lineage>
</organism>
<dbReference type="AlphaFoldDB" id="A0A6C0KUF3"/>